<feature type="chain" id="PRO_5045714530" description="Ectomycorrhiza-regulated small secreted protein" evidence="1">
    <location>
        <begin position="28"/>
        <end position="202"/>
    </location>
</feature>
<evidence type="ECO:0000313" key="3">
    <source>
        <dbReference type="Proteomes" id="UP001163828"/>
    </source>
</evidence>
<feature type="signal peptide" evidence="1">
    <location>
        <begin position="1"/>
        <end position="27"/>
    </location>
</feature>
<dbReference type="Proteomes" id="UP001163828">
    <property type="component" value="Unassembled WGS sequence"/>
</dbReference>
<sequence length="202" mass="22914">MLPRLSSHRIICACLFLVTSLLVTVVASPLIAMSDQLERQTLTKRTEYKSAIRIGFQRPGSNVYQSSHQSASIAYSGLQLTIFFESTGLRPRIVNNNTPQLQIQTVNPPRYTPTQIAPLGRMDPRRMMNIGPNSGVLWCHFVGEPSKTEAWDIMSDVEKLKAETNKLLQQGRKGVQAGDEFKQANQWWTLNNWTIGKMYIYK</sequence>
<proteinExistence type="predicted"/>
<keyword evidence="3" id="KW-1185">Reference proteome</keyword>
<protein>
    <recommendedName>
        <fullName evidence="4">Ectomycorrhiza-regulated small secreted protein</fullName>
    </recommendedName>
</protein>
<name>A0ABQ8Q8L4_9AGAR</name>
<reference evidence="2" key="1">
    <citation type="submission" date="2022-08" db="EMBL/GenBank/DDBJ databases">
        <authorList>
            <consortium name="DOE Joint Genome Institute"/>
            <person name="Min B."/>
            <person name="Riley R."/>
            <person name="Sierra-Patev S."/>
            <person name="Naranjo-Ortiz M."/>
            <person name="Looney B."/>
            <person name="Konkel Z."/>
            <person name="Slot J.C."/>
            <person name="Sakamoto Y."/>
            <person name="Steenwyk J.L."/>
            <person name="Rokas A."/>
            <person name="Carro J."/>
            <person name="Camarero S."/>
            <person name="Ferreira P."/>
            <person name="Molpeceres G."/>
            <person name="Ruiz-Duenas F.J."/>
            <person name="Serrano A."/>
            <person name="Henrissat B."/>
            <person name="Drula E."/>
            <person name="Hughes K.W."/>
            <person name="Mata J.L."/>
            <person name="Ishikawa N.K."/>
            <person name="Vargas-Isla R."/>
            <person name="Ushijima S."/>
            <person name="Smith C.A."/>
            <person name="Ahrendt S."/>
            <person name="Andreopoulos W."/>
            <person name="He G."/>
            <person name="Labutti K."/>
            <person name="Lipzen A."/>
            <person name="Ng V."/>
            <person name="Sandor L."/>
            <person name="Barry K."/>
            <person name="Martinez A.T."/>
            <person name="Xiao Y."/>
            <person name="Gibbons J.G."/>
            <person name="Terashima K."/>
            <person name="Hibbett D.S."/>
            <person name="Grigoriev I.V."/>
        </authorList>
    </citation>
    <scope>NUCLEOTIDE SEQUENCE</scope>
    <source>
        <strain evidence="2">TFB10827</strain>
    </source>
</reference>
<keyword evidence="1" id="KW-0732">Signal</keyword>
<dbReference type="EMBL" id="MU790684">
    <property type="protein sequence ID" value="KAJ3994783.1"/>
    <property type="molecule type" value="Genomic_DNA"/>
</dbReference>
<gene>
    <name evidence="2" type="ORF">F5050DRAFT_417480</name>
</gene>
<organism evidence="2 3">
    <name type="scientific">Lentinula boryana</name>
    <dbReference type="NCBI Taxonomy" id="40481"/>
    <lineage>
        <taxon>Eukaryota</taxon>
        <taxon>Fungi</taxon>
        <taxon>Dikarya</taxon>
        <taxon>Basidiomycota</taxon>
        <taxon>Agaricomycotina</taxon>
        <taxon>Agaricomycetes</taxon>
        <taxon>Agaricomycetidae</taxon>
        <taxon>Agaricales</taxon>
        <taxon>Marasmiineae</taxon>
        <taxon>Omphalotaceae</taxon>
        <taxon>Lentinula</taxon>
    </lineage>
</organism>
<evidence type="ECO:0008006" key="4">
    <source>
        <dbReference type="Google" id="ProtNLM"/>
    </source>
</evidence>
<accession>A0ABQ8Q8L4</accession>
<comment type="caution">
    <text evidence="2">The sequence shown here is derived from an EMBL/GenBank/DDBJ whole genome shotgun (WGS) entry which is preliminary data.</text>
</comment>
<evidence type="ECO:0000313" key="2">
    <source>
        <dbReference type="EMBL" id="KAJ3994783.1"/>
    </source>
</evidence>
<evidence type="ECO:0000256" key="1">
    <source>
        <dbReference type="SAM" id="SignalP"/>
    </source>
</evidence>